<dbReference type="InterPro" id="IPR013783">
    <property type="entry name" value="Ig-like_fold"/>
</dbReference>
<feature type="transmembrane region" description="Helical" evidence="1">
    <location>
        <begin position="438"/>
        <end position="463"/>
    </location>
</feature>
<keyword evidence="3" id="KW-1185">Reference proteome</keyword>
<protein>
    <submittedName>
        <fullName evidence="2">Uncharacterized protein</fullName>
    </submittedName>
</protein>
<keyword evidence="1" id="KW-0472">Membrane</keyword>
<evidence type="ECO:0000256" key="1">
    <source>
        <dbReference type="SAM" id="Phobius"/>
    </source>
</evidence>
<accession>A0A391NPI9</accession>
<dbReference type="Gene3D" id="2.60.40.10">
    <property type="entry name" value="Immunoglobulins"/>
    <property type="match status" value="2"/>
</dbReference>
<proteinExistence type="predicted"/>
<dbReference type="EMBL" id="BDIP01003591">
    <property type="protein sequence ID" value="GCA63457.1"/>
    <property type="molecule type" value="Genomic_DNA"/>
</dbReference>
<keyword evidence="1" id="KW-0812">Transmembrane</keyword>
<gene>
    <name evidence="2" type="ORF">KIPB_010031</name>
</gene>
<sequence length="536" mass="55837">TTGFITGQSVTVVADVPVASESTYTVPTTSKVAGTDWDVTVALHDVYGNEYIPLTPVAAVYTMGSVSRTETLTQTTALNEYAADAPTSVSTAAGVWAVSVTVDGEISFLTGKSVTVVAADPYDMESSLTLPFMQDIAAGTPIPISATIRDEYSNPITSDLTVSVAFSATGVSTVTIPLVFSTTTYGYSATTTAAIHETIGLWSATLNFPGNSGFLGGGPAFTVVPATPYGPTSTMTVPTAAVEAGTAFDVTLTLQDQYGNQVTEEKAVAVTYTAASTPVTLTAVYNASTYVYTVTSTDAVHNTAGTYTVVSEVAGDSAFLSDSVTVNAAATDAEVTTVTTDSTRTRRRRTTTFSVTTTDSYGNSTTDSSVASSGKATRTIAIRVAGDGWSVSSPAALNESGDRYTADVYLTGSGTAIVYLSIDGVETEKMTIEVAASYLFLIVIACVVAVVFGVFCYFLWPVVRRMLERDKKTDTVEMLHEPMVVEAVPMPVVVSSTVVEGTIYAPYAAVAPVKEGGALPGLLAMPVLPQQMAEDK</sequence>
<reference evidence="2 3" key="1">
    <citation type="journal article" date="2018" name="PLoS ONE">
        <title>The draft genome of Kipferlia bialata reveals reductive genome evolution in fornicate parasites.</title>
        <authorList>
            <person name="Tanifuji G."/>
            <person name="Takabayashi S."/>
            <person name="Kume K."/>
            <person name="Takagi M."/>
            <person name="Nakayama T."/>
            <person name="Kamikawa R."/>
            <person name="Inagaki Y."/>
            <person name="Hashimoto T."/>
        </authorList>
    </citation>
    <scope>NUCLEOTIDE SEQUENCE [LARGE SCALE GENOMIC DNA]</scope>
    <source>
        <strain evidence="2">NY0173</strain>
    </source>
</reference>
<feature type="non-terminal residue" evidence="2">
    <location>
        <position position="536"/>
    </location>
</feature>
<organism evidence="2 3">
    <name type="scientific">Kipferlia bialata</name>
    <dbReference type="NCBI Taxonomy" id="797122"/>
    <lineage>
        <taxon>Eukaryota</taxon>
        <taxon>Metamonada</taxon>
        <taxon>Carpediemonas-like organisms</taxon>
        <taxon>Kipferlia</taxon>
    </lineage>
</organism>
<name>A0A391NPI9_9EUKA</name>
<keyword evidence="1" id="KW-1133">Transmembrane helix</keyword>
<evidence type="ECO:0000313" key="3">
    <source>
        <dbReference type="Proteomes" id="UP000265618"/>
    </source>
</evidence>
<comment type="caution">
    <text evidence="2">The sequence shown here is derived from an EMBL/GenBank/DDBJ whole genome shotgun (WGS) entry which is preliminary data.</text>
</comment>
<dbReference type="Proteomes" id="UP000265618">
    <property type="component" value="Unassembled WGS sequence"/>
</dbReference>
<evidence type="ECO:0000313" key="2">
    <source>
        <dbReference type="EMBL" id="GCA63457.1"/>
    </source>
</evidence>
<dbReference type="AlphaFoldDB" id="A0A391NPI9"/>